<reference evidence="1 2" key="1">
    <citation type="submission" date="2021-03" db="EMBL/GenBank/DDBJ databases">
        <title>Genomic Encyclopedia of Type Strains, Phase IV (KMG-IV): sequencing the most valuable type-strain genomes for metagenomic binning, comparative biology and taxonomic classification.</title>
        <authorList>
            <person name="Goeker M."/>
        </authorList>
    </citation>
    <scope>NUCLEOTIDE SEQUENCE [LARGE SCALE GENOMIC DNA]</scope>
    <source>
        <strain evidence="1 2">DSM 21085</strain>
    </source>
</reference>
<proteinExistence type="predicted"/>
<organism evidence="1 2">
    <name type="scientific">Virgibacillus litoralis</name>
    <dbReference type="NCBI Taxonomy" id="578221"/>
    <lineage>
        <taxon>Bacteria</taxon>
        <taxon>Bacillati</taxon>
        <taxon>Bacillota</taxon>
        <taxon>Bacilli</taxon>
        <taxon>Bacillales</taxon>
        <taxon>Bacillaceae</taxon>
        <taxon>Virgibacillus</taxon>
    </lineage>
</organism>
<evidence type="ECO:0000313" key="1">
    <source>
        <dbReference type="EMBL" id="MBP1950507.1"/>
    </source>
</evidence>
<gene>
    <name evidence="1" type="ORF">J2Z82_003466</name>
</gene>
<evidence type="ECO:0000313" key="2">
    <source>
        <dbReference type="Proteomes" id="UP001519328"/>
    </source>
</evidence>
<dbReference type="RefSeq" id="WP_209481983.1">
    <property type="nucleotide sequence ID" value="NZ_JAGGKK010000023.1"/>
</dbReference>
<accession>A0ABS4HJD1</accession>
<comment type="caution">
    <text evidence="1">The sequence shown here is derived from an EMBL/GenBank/DDBJ whole genome shotgun (WGS) entry which is preliminary data.</text>
</comment>
<name>A0ABS4HJD1_9BACI</name>
<dbReference type="Proteomes" id="UP001519328">
    <property type="component" value="Unassembled WGS sequence"/>
</dbReference>
<protein>
    <submittedName>
        <fullName evidence="1">Uncharacterized protein</fullName>
    </submittedName>
</protein>
<keyword evidence="2" id="KW-1185">Reference proteome</keyword>
<dbReference type="EMBL" id="JAGGKK010000023">
    <property type="protein sequence ID" value="MBP1950507.1"/>
    <property type="molecule type" value="Genomic_DNA"/>
</dbReference>
<sequence>MNSFGVNLPISSNLLLRVFEKRLAQQNSVQDLSISMEDDLIRISGVAKKLFFNMYFEIDLKPMYADKRLLYFQINRITPLNLGWLKSKIFNRPPFLNYKKDMIMIDLNCINRIRDIPVGNVKGFNVIGDKLWVKLGL</sequence>